<sequence>MTASTPRDTVRVGVFVPRTVQLLDLACVDIISTLSHEYLSALRLVPAPISNLAPSVKIDFIGSVKRGELIELSTGIKIACTRHFSDPDVQAGELDIVIVPGPDPDVQPDPAALDWLAAQGARKETDILSVCTGIYLCGAAGLLKGRKVCGPRMLQSELKQKFEGVTWVGDEYRWMQDGNFWSCGGVTNGNDLVSAYVRHSPRFPAPMAEFGLGITETGDRAQKYEVGQMRLTATALWQIIRAAVLGLTRRKQD</sequence>
<dbReference type="PANTHER" id="PTHR43130:SF7">
    <property type="entry name" value="DJ-1_PFPI DOMAIN-CONTAINING PROTEIN"/>
    <property type="match status" value="1"/>
</dbReference>
<evidence type="ECO:0000313" key="3">
    <source>
        <dbReference type="Proteomes" id="UP001172155"/>
    </source>
</evidence>
<dbReference type="PANTHER" id="PTHR43130">
    <property type="entry name" value="ARAC-FAMILY TRANSCRIPTIONAL REGULATOR"/>
    <property type="match status" value="1"/>
</dbReference>
<evidence type="ECO:0000259" key="1">
    <source>
        <dbReference type="Pfam" id="PF01965"/>
    </source>
</evidence>
<dbReference type="Pfam" id="PF01965">
    <property type="entry name" value="DJ-1_PfpI"/>
    <property type="match status" value="1"/>
</dbReference>
<name>A0AA40EVM9_9PEZI</name>
<accession>A0AA40EVM9</accession>
<dbReference type="AlphaFoldDB" id="A0AA40EVM9"/>
<dbReference type="InterPro" id="IPR029062">
    <property type="entry name" value="Class_I_gatase-like"/>
</dbReference>
<dbReference type="SUPFAM" id="SSF52317">
    <property type="entry name" value="Class I glutamine amidotransferase-like"/>
    <property type="match status" value="1"/>
</dbReference>
<comment type="caution">
    <text evidence="2">The sequence shown here is derived from an EMBL/GenBank/DDBJ whole genome shotgun (WGS) entry which is preliminary data.</text>
</comment>
<dbReference type="Gene3D" id="3.40.50.880">
    <property type="match status" value="1"/>
</dbReference>
<keyword evidence="3" id="KW-1185">Reference proteome</keyword>
<dbReference type="Proteomes" id="UP001172155">
    <property type="component" value="Unassembled WGS sequence"/>
</dbReference>
<feature type="domain" description="DJ-1/PfpI" evidence="1">
    <location>
        <begin position="56"/>
        <end position="197"/>
    </location>
</feature>
<protein>
    <submittedName>
        <fullName evidence="2">ThiJ/PfpI family protein</fullName>
    </submittedName>
</protein>
<reference evidence="2" key="1">
    <citation type="submission" date="2023-06" db="EMBL/GenBank/DDBJ databases">
        <title>Genome-scale phylogeny and comparative genomics of the fungal order Sordariales.</title>
        <authorList>
            <consortium name="Lawrence Berkeley National Laboratory"/>
            <person name="Hensen N."/>
            <person name="Bonometti L."/>
            <person name="Westerberg I."/>
            <person name="Brannstrom I.O."/>
            <person name="Guillou S."/>
            <person name="Cros-Aarteil S."/>
            <person name="Calhoun S."/>
            <person name="Haridas S."/>
            <person name="Kuo A."/>
            <person name="Mondo S."/>
            <person name="Pangilinan J."/>
            <person name="Riley R."/>
            <person name="LaButti K."/>
            <person name="Andreopoulos B."/>
            <person name="Lipzen A."/>
            <person name="Chen C."/>
            <person name="Yanf M."/>
            <person name="Daum C."/>
            <person name="Ng V."/>
            <person name="Clum A."/>
            <person name="Steindorff A."/>
            <person name="Ohm R."/>
            <person name="Martin F."/>
            <person name="Silar P."/>
            <person name="Natvig D."/>
            <person name="Lalanne C."/>
            <person name="Gautier V."/>
            <person name="Ament-velasquez S.L."/>
            <person name="Kruys A."/>
            <person name="Hutchinson M.I."/>
            <person name="Powell A.J."/>
            <person name="Barry K."/>
            <person name="Miller A.N."/>
            <person name="Grigoriev I.V."/>
            <person name="Debuchy R."/>
            <person name="Gladieux P."/>
            <person name="Thoren M.H."/>
            <person name="Johannesson H."/>
        </authorList>
    </citation>
    <scope>NUCLEOTIDE SEQUENCE</scope>
    <source>
        <strain evidence="2">SMH3187-1</strain>
    </source>
</reference>
<dbReference type="InterPro" id="IPR052158">
    <property type="entry name" value="INH-QAR"/>
</dbReference>
<proteinExistence type="predicted"/>
<organism evidence="2 3">
    <name type="scientific">Schizothecium vesticola</name>
    <dbReference type="NCBI Taxonomy" id="314040"/>
    <lineage>
        <taxon>Eukaryota</taxon>
        <taxon>Fungi</taxon>
        <taxon>Dikarya</taxon>
        <taxon>Ascomycota</taxon>
        <taxon>Pezizomycotina</taxon>
        <taxon>Sordariomycetes</taxon>
        <taxon>Sordariomycetidae</taxon>
        <taxon>Sordariales</taxon>
        <taxon>Schizotheciaceae</taxon>
        <taxon>Schizothecium</taxon>
    </lineage>
</organism>
<gene>
    <name evidence="2" type="ORF">B0T18DRAFT_411224</name>
</gene>
<evidence type="ECO:0000313" key="2">
    <source>
        <dbReference type="EMBL" id="KAK0746274.1"/>
    </source>
</evidence>
<dbReference type="InterPro" id="IPR002818">
    <property type="entry name" value="DJ-1/PfpI"/>
</dbReference>
<dbReference type="EMBL" id="JAUKUD010000004">
    <property type="protein sequence ID" value="KAK0746274.1"/>
    <property type="molecule type" value="Genomic_DNA"/>
</dbReference>